<feature type="transmembrane region" description="Helical" evidence="1">
    <location>
        <begin position="76"/>
        <end position="99"/>
    </location>
</feature>
<feature type="transmembrane region" description="Helical" evidence="1">
    <location>
        <begin position="376"/>
        <end position="395"/>
    </location>
</feature>
<keyword evidence="1" id="KW-0812">Transmembrane</keyword>
<sequence>MSNLSRSQFRHVIQICRELEDEAVYECLSSFLKADDASERTFKEVLIRSLGIHIISLASYGRLLSMQGVTAHPPRALLLLVLFFLVPEISLGQLCLHIFRASVQEYRRPTFSFSHWVTGCLGSHVHITRDRCIVPVHAVDPAHLRYSRMRYSLRWFGSFGMLVPLLAQYMASFGIRYRARTTFGDRWNSYTFIDQRSFHLVVGGMAAVVNCMLLALTNLEWRWHLDTASTADVVESTQPSSSTSSSSSTTIVHIPDNPLHSYMSAEHQLSSTTSPLRSICHRLEAYNNRQIARLDHFFPVHDQYSMEGAIFLHTSISCIDAFMAYLNPDFLNLFWLLHEKTKDIIDFSHIGHSDITGFSPSSASPYARAGIFKTPLLPYISVMMILTSFCSRFLAGESFLARLLPWRMRKVAIFGNKWIAGGRSVISFPFFFCVALAMVVWVEWFGVVGQALWERHLDEMISARGSHWDRLHVSAYRYKDPWYDGMYVL</sequence>
<feature type="transmembrane region" description="Helical" evidence="1">
    <location>
        <begin position="155"/>
        <end position="177"/>
    </location>
</feature>
<feature type="transmembrane region" description="Helical" evidence="1">
    <location>
        <begin position="45"/>
        <end position="64"/>
    </location>
</feature>
<organism evidence="2 3">
    <name type="scientific">Periconia digitata</name>
    <dbReference type="NCBI Taxonomy" id="1303443"/>
    <lineage>
        <taxon>Eukaryota</taxon>
        <taxon>Fungi</taxon>
        <taxon>Dikarya</taxon>
        <taxon>Ascomycota</taxon>
        <taxon>Pezizomycotina</taxon>
        <taxon>Dothideomycetes</taxon>
        <taxon>Pleosporomycetidae</taxon>
        <taxon>Pleosporales</taxon>
        <taxon>Massarineae</taxon>
        <taxon>Periconiaceae</taxon>
        <taxon>Periconia</taxon>
    </lineage>
</organism>
<evidence type="ECO:0000256" key="1">
    <source>
        <dbReference type="SAM" id="Phobius"/>
    </source>
</evidence>
<accession>A0A9W4U908</accession>
<keyword evidence="1" id="KW-1133">Transmembrane helix</keyword>
<keyword evidence="3" id="KW-1185">Reference proteome</keyword>
<gene>
    <name evidence="2" type="ORF">PDIGIT_LOCUS4292</name>
</gene>
<comment type="caution">
    <text evidence="2">The sequence shown here is derived from an EMBL/GenBank/DDBJ whole genome shotgun (WGS) entry which is preliminary data.</text>
</comment>
<feature type="transmembrane region" description="Helical" evidence="1">
    <location>
        <begin position="426"/>
        <end position="453"/>
    </location>
</feature>
<reference evidence="2" key="1">
    <citation type="submission" date="2023-01" db="EMBL/GenBank/DDBJ databases">
        <authorList>
            <person name="Van Ghelder C."/>
            <person name="Rancurel C."/>
        </authorList>
    </citation>
    <scope>NUCLEOTIDE SEQUENCE</scope>
    <source>
        <strain evidence="2">CNCM I-4278</strain>
    </source>
</reference>
<name>A0A9W4U908_9PLEO</name>
<protein>
    <submittedName>
        <fullName evidence="2">Uncharacterized protein</fullName>
    </submittedName>
</protein>
<dbReference type="EMBL" id="CAOQHR010000002">
    <property type="protein sequence ID" value="CAI6330722.1"/>
    <property type="molecule type" value="Genomic_DNA"/>
</dbReference>
<dbReference type="Proteomes" id="UP001152607">
    <property type="component" value="Unassembled WGS sequence"/>
</dbReference>
<feature type="transmembrane region" description="Helical" evidence="1">
    <location>
        <begin position="197"/>
        <end position="216"/>
    </location>
</feature>
<evidence type="ECO:0000313" key="2">
    <source>
        <dbReference type="EMBL" id="CAI6330722.1"/>
    </source>
</evidence>
<evidence type="ECO:0000313" key="3">
    <source>
        <dbReference type="Proteomes" id="UP001152607"/>
    </source>
</evidence>
<proteinExistence type="predicted"/>
<keyword evidence="1" id="KW-0472">Membrane</keyword>
<dbReference type="AlphaFoldDB" id="A0A9W4U908"/>
<dbReference type="OrthoDB" id="3798605at2759"/>